<dbReference type="Pfam" id="PF10552">
    <property type="entry name" value="ORF6C"/>
    <property type="match status" value="1"/>
</dbReference>
<dbReference type="STRING" id="476652.DEAC_c40470"/>
<dbReference type="Pfam" id="PF02498">
    <property type="entry name" value="Bro-N"/>
    <property type="match status" value="1"/>
</dbReference>
<evidence type="ECO:0000313" key="3">
    <source>
        <dbReference type="Proteomes" id="UP000036356"/>
    </source>
</evidence>
<organism evidence="2 3">
    <name type="scientific">Desulfosporosinus acididurans</name>
    <dbReference type="NCBI Taxonomy" id="476652"/>
    <lineage>
        <taxon>Bacteria</taxon>
        <taxon>Bacillati</taxon>
        <taxon>Bacillota</taxon>
        <taxon>Clostridia</taxon>
        <taxon>Eubacteriales</taxon>
        <taxon>Desulfitobacteriaceae</taxon>
        <taxon>Desulfosporosinus</taxon>
    </lineage>
</organism>
<dbReference type="AlphaFoldDB" id="A0A0J1FM76"/>
<dbReference type="PROSITE" id="PS51750">
    <property type="entry name" value="BRO_N"/>
    <property type="match status" value="1"/>
</dbReference>
<dbReference type="EMBL" id="LDZY01000018">
    <property type="protein sequence ID" value="KLU64053.1"/>
    <property type="molecule type" value="Genomic_DNA"/>
</dbReference>
<accession>A0A0J1FM76</accession>
<evidence type="ECO:0000313" key="2">
    <source>
        <dbReference type="EMBL" id="KLU64053.1"/>
    </source>
</evidence>
<feature type="domain" description="Bro-N" evidence="1">
    <location>
        <begin position="1"/>
        <end position="102"/>
    </location>
</feature>
<dbReference type="Proteomes" id="UP000036356">
    <property type="component" value="Unassembled WGS sequence"/>
</dbReference>
<reference evidence="2 3" key="1">
    <citation type="submission" date="2015-06" db="EMBL/GenBank/DDBJ databases">
        <title>Draft genome of the moderately acidophilic sulfate reducer Candidatus Desulfosporosinus acididurans strain M1.</title>
        <authorList>
            <person name="Poehlein A."/>
            <person name="Petzsch P."/>
            <person name="Johnson B.D."/>
            <person name="Schloemann M."/>
            <person name="Daniel R."/>
            <person name="Muehling M."/>
        </authorList>
    </citation>
    <scope>NUCLEOTIDE SEQUENCE [LARGE SCALE GENOMIC DNA]</scope>
    <source>
        <strain evidence="2 3">M1</strain>
    </source>
</reference>
<dbReference type="InterPro" id="IPR003497">
    <property type="entry name" value="BRO_N_domain"/>
</dbReference>
<dbReference type="InterPro" id="IPR018878">
    <property type="entry name" value="ORF6C_dom"/>
</dbReference>
<gene>
    <name evidence="2" type="ORF">DEAC_c40470</name>
</gene>
<sequence length="226" mass="25532">MNLITVSGVKGYIDENGTAWLSLEDVARGLGFTEKKLDGKEYVRWNRVGSYLSDYGFATSGEDGFIPENLFYLLAMKANNQIAVAFQMKVADEILPSIRKTGSYSVQLSPAEALLKSVELLAKQERELNTVKETQAKNQEVLVQHEFALTTLDQKVRDEITLTTREQAQIQGAVKARIRKLGDRSLFAKIYSALKRQFGVPSYRDLKRSDLSKAFRFIESWRPGNL</sequence>
<keyword evidence="3" id="KW-1185">Reference proteome</keyword>
<proteinExistence type="predicted"/>
<evidence type="ECO:0000259" key="1">
    <source>
        <dbReference type="PROSITE" id="PS51750"/>
    </source>
</evidence>
<protein>
    <submittedName>
        <fullName evidence="2">ORF6C domain protein</fullName>
    </submittedName>
</protein>
<dbReference type="PATRIC" id="fig|476652.3.peg.4287"/>
<dbReference type="SMART" id="SM01040">
    <property type="entry name" value="Bro-N"/>
    <property type="match status" value="1"/>
</dbReference>
<comment type="caution">
    <text evidence="2">The sequence shown here is derived from an EMBL/GenBank/DDBJ whole genome shotgun (WGS) entry which is preliminary data.</text>
</comment>
<name>A0A0J1FM76_9FIRM</name>
<dbReference type="RefSeq" id="WP_053006535.1">
    <property type="nucleotide sequence ID" value="NZ_LDZY01000018.1"/>
</dbReference>